<evidence type="ECO:0000256" key="4">
    <source>
        <dbReference type="ARBA" id="ARBA00022516"/>
    </source>
</evidence>
<evidence type="ECO:0000256" key="14">
    <source>
        <dbReference type="SAM" id="Phobius"/>
    </source>
</evidence>
<reference evidence="15" key="1">
    <citation type="submission" date="2021-01" db="EMBL/GenBank/DDBJ databases">
        <authorList>
            <person name="Corre E."/>
            <person name="Pelletier E."/>
            <person name="Niang G."/>
            <person name="Scheremetjew M."/>
            <person name="Finn R."/>
            <person name="Kale V."/>
            <person name="Holt S."/>
            <person name="Cochrane G."/>
            <person name="Meng A."/>
            <person name="Brown T."/>
            <person name="Cohen L."/>
        </authorList>
    </citation>
    <scope>NUCLEOTIDE SEQUENCE</scope>
    <source>
        <strain evidence="15">B593</strain>
    </source>
</reference>
<keyword evidence="12" id="KW-0012">Acyltransferase</keyword>
<dbReference type="GO" id="GO:0016020">
    <property type="term" value="C:membrane"/>
    <property type="evidence" value="ECO:0007669"/>
    <property type="project" value="UniProtKB-SubCell"/>
</dbReference>
<dbReference type="AlphaFoldDB" id="A0A7R9ZTZ9"/>
<accession>A0A7R9ZTZ9</accession>
<evidence type="ECO:0000256" key="1">
    <source>
        <dbReference type="ARBA" id="ARBA00004141"/>
    </source>
</evidence>
<evidence type="ECO:0000256" key="8">
    <source>
        <dbReference type="ARBA" id="ARBA00023098"/>
    </source>
</evidence>
<dbReference type="GO" id="GO:0006656">
    <property type="term" value="P:phosphatidylcholine biosynthetic process"/>
    <property type="evidence" value="ECO:0007669"/>
    <property type="project" value="TreeGrafter"/>
</dbReference>
<feature type="transmembrane region" description="Helical" evidence="14">
    <location>
        <begin position="202"/>
        <end position="226"/>
    </location>
</feature>
<evidence type="ECO:0000256" key="11">
    <source>
        <dbReference type="ARBA" id="ARBA00023264"/>
    </source>
</evidence>
<feature type="transmembrane region" description="Helical" evidence="14">
    <location>
        <begin position="153"/>
        <end position="168"/>
    </location>
</feature>
<evidence type="ECO:0000256" key="3">
    <source>
        <dbReference type="ARBA" id="ARBA00019082"/>
    </source>
</evidence>
<gene>
    <name evidence="15" type="ORF">PARE0329_LOCUS563</name>
</gene>
<keyword evidence="9 14" id="KW-0472">Membrane</keyword>
<feature type="transmembrane region" description="Helical" evidence="14">
    <location>
        <begin position="323"/>
        <end position="345"/>
    </location>
</feature>
<sequence>MKDDQEKEAGSKASTIGHSGSTAGSSVMMALRDIVIVEDSNGDDDDDGSFVFNDHIHQDQEFEIFSETLRGFGLIHESEHETETEAVAPENTPLLQEKKPKVEKQEAKESPKPDSKSVAYTKGQKELFLEVLDKIEEIQNTTRKKRGFKGNKFAFGLVNCLLIAYVFGAHPKHFWILYAVETMFWMSYKFRGMYYAKPLSEALYYLDFCWVMNATGVTIITVVIALDSKLDIIPYEFRKNLFLACFGVFCGPVFMAAMVLPFVAFLFHDVNTMANLIIHLMPSMVMYNFRWHAVTISSAYPTIFRHLVKISEEMNSNENPSSLIRITLGVYFVWFTLYTTFMLLVGMKLPVISKDEGKPPPKYDTVFHTNWRGGLCEFAGTKFWGRPLEVSRDQSNRSDFEVRDFLVYMTGHAFGSCLVGIVLVGNALCFHGGKLVHASLIWITTILCAKRGADRYTYYVTSMYGHKLRKAFKELEIQEEQKQLKIAEN</sequence>
<feature type="compositionally biased region" description="Polar residues" evidence="13">
    <location>
        <begin position="12"/>
        <end position="24"/>
    </location>
</feature>
<feature type="region of interest" description="Disordered" evidence="13">
    <location>
        <begin position="80"/>
        <end position="117"/>
    </location>
</feature>
<dbReference type="EMBL" id="HBEH01000790">
    <property type="protein sequence ID" value="CAD8343928.1"/>
    <property type="molecule type" value="Transcribed_RNA"/>
</dbReference>
<feature type="transmembrane region" description="Helical" evidence="14">
    <location>
        <begin position="405"/>
        <end position="424"/>
    </location>
</feature>
<keyword evidence="11" id="KW-1208">Phospholipid metabolism</keyword>
<feature type="compositionally biased region" description="Basic and acidic residues" evidence="13">
    <location>
        <begin position="96"/>
        <end position="115"/>
    </location>
</feature>
<keyword evidence="8" id="KW-0443">Lipid metabolism</keyword>
<evidence type="ECO:0000256" key="2">
    <source>
        <dbReference type="ARBA" id="ARBA00006675"/>
    </source>
</evidence>
<dbReference type="GO" id="GO:0016746">
    <property type="term" value="F:acyltransferase activity"/>
    <property type="evidence" value="ECO:0007669"/>
    <property type="project" value="UniProtKB-KW"/>
</dbReference>
<evidence type="ECO:0000256" key="5">
    <source>
        <dbReference type="ARBA" id="ARBA00022679"/>
    </source>
</evidence>
<comment type="subcellular location">
    <subcellularLocation>
        <location evidence="1">Membrane</location>
        <topology evidence="1">Multi-pass membrane protein</topology>
    </subcellularLocation>
</comment>
<evidence type="ECO:0000256" key="12">
    <source>
        <dbReference type="ARBA" id="ARBA00023315"/>
    </source>
</evidence>
<protein>
    <recommendedName>
        <fullName evidence="3">Glycerophosphocholine acyltransferase 1</fullName>
    </recommendedName>
</protein>
<keyword evidence="4" id="KW-0444">Lipid biosynthesis</keyword>
<keyword evidence="10" id="KW-0594">Phospholipid biosynthesis</keyword>
<dbReference type="PANTHER" id="PTHR31201:SF1">
    <property type="entry name" value="GLYCEROPHOSPHOCHOLINE ACYLTRANSFERASE 1"/>
    <property type="match status" value="1"/>
</dbReference>
<evidence type="ECO:0000256" key="7">
    <source>
        <dbReference type="ARBA" id="ARBA00022989"/>
    </source>
</evidence>
<evidence type="ECO:0000256" key="9">
    <source>
        <dbReference type="ARBA" id="ARBA00023136"/>
    </source>
</evidence>
<comment type="similarity">
    <text evidence="2">Belongs to the GPC1 family.</text>
</comment>
<evidence type="ECO:0000256" key="10">
    <source>
        <dbReference type="ARBA" id="ARBA00023209"/>
    </source>
</evidence>
<proteinExistence type="inferred from homology"/>
<evidence type="ECO:0000256" key="6">
    <source>
        <dbReference type="ARBA" id="ARBA00022692"/>
    </source>
</evidence>
<name>A0A7R9ZTZ9_9STRA</name>
<organism evidence="15">
    <name type="scientific">Pseudo-nitzschia arenysensis</name>
    <dbReference type="NCBI Taxonomy" id="697910"/>
    <lineage>
        <taxon>Eukaryota</taxon>
        <taxon>Sar</taxon>
        <taxon>Stramenopiles</taxon>
        <taxon>Ochrophyta</taxon>
        <taxon>Bacillariophyta</taxon>
        <taxon>Bacillariophyceae</taxon>
        <taxon>Bacillariophycidae</taxon>
        <taxon>Bacillariales</taxon>
        <taxon>Bacillariaceae</taxon>
        <taxon>Pseudo-nitzschia</taxon>
    </lineage>
</organism>
<keyword evidence="7 14" id="KW-1133">Transmembrane helix</keyword>
<feature type="transmembrane region" description="Helical" evidence="14">
    <location>
        <begin position="241"/>
        <end position="267"/>
    </location>
</feature>
<evidence type="ECO:0000313" key="15">
    <source>
        <dbReference type="EMBL" id="CAD8343928.1"/>
    </source>
</evidence>
<keyword evidence="6 14" id="KW-0812">Transmembrane</keyword>
<feature type="region of interest" description="Disordered" evidence="13">
    <location>
        <begin position="1"/>
        <end position="24"/>
    </location>
</feature>
<dbReference type="PANTHER" id="PTHR31201">
    <property type="entry name" value="OS01G0585100 PROTEIN"/>
    <property type="match status" value="1"/>
</dbReference>
<keyword evidence="5" id="KW-0808">Transferase</keyword>
<feature type="compositionally biased region" description="Basic and acidic residues" evidence="13">
    <location>
        <begin position="1"/>
        <end position="10"/>
    </location>
</feature>
<evidence type="ECO:0000256" key="13">
    <source>
        <dbReference type="SAM" id="MobiDB-lite"/>
    </source>
</evidence>
<dbReference type="InterPro" id="IPR021261">
    <property type="entry name" value="GPCAT"/>
</dbReference>
<dbReference type="Pfam" id="PF10998">
    <property type="entry name" value="DUF2838"/>
    <property type="match status" value="1"/>
</dbReference>